<sequence>MATYNKRGYKAPKPQVEKTEEDTLENVPDLEQTIAVEESESTTANVFNTLDETASKTEEFVAKNQNLILSVLGGVALVVVGYLMYNKFVSTPSENEAASDMYQAQKYFQQAVDASQANDSLFKLALNGGEGKQGFIDIAKNHSGTDAGNLANYYAGMAYLHTKQFEKAIEYLNDYKSDDAYTNALALGAIGDAKAELNKTDEALEYYVKAAESNANELTTPRFLLKAGQLAFAKGDKANALKYFTEIKEKYEDTPEAQNIDALIGMAQ</sequence>
<dbReference type="InterPro" id="IPR011990">
    <property type="entry name" value="TPR-like_helical_dom_sf"/>
</dbReference>
<dbReference type="SMART" id="SM00028">
    <property type="entry name" value="TPR"/>
    <property type="match status" value="2"/>
</dbReference>
<dbReference type="Proteomes" id="UP000198034">
    <property type="component" value="Unassembled WGS sequence"/>
</dbReference>
<feature type="repeat" description="TPR" evidence="1">
    <location>
        <begin position="184"/>
        <end position="217"/>
    </location>
</feature>
<dbReference type="Gene3D" id="1.25.40.10">
    <property type="entry name" value="Tetratricopeptide repeat domain"/>
    <property type="match status" value="1"/>
</dbReference>
<evidence type="ECO:0000256" key="2">
    <source>
        <dbReference type="SAM" id="MobiDB-lite"/>
    </source>
</evidence>
<evidence type="ECO:0000256" key="1">
    <source>
        <dbReference type="PROSITE-ProRule" id="PRU00339"/>
    </source>
</evidence>
<keyword evidence="3" id="KW-0472">Membrane</keyword>
<dbReference type="Pfam" id="PF13432">
    <property type="entry name" value="TPR_16"/>
    <property type="match status" value="1"/>
</dbReference>
<dbReference type="EMBL" id="MTCY01000009">
    <property type="protein sequence ID" value="OWP78615.1"/>
    <property type="molecule type" value="Genomic_DNA"/>
</dbReference>
<dbReference type="AlphaFoldDB" id="A0A246GC77"/>
<dbReference type="OrthoDB" id="9808622at2"/>
<dbReference type="InterPro" id="IPR019734">
    <property type="entry name" value="TPR_rpt"/>
</dbReference>
<keyword evidence="1" id="KW-0802">TPR repeat</keyword>
<name>A0A246GC77_9FLAO</name>
<gene>
    <name evidence="4" type="ORF">BWK62_04660</name>
</gene>
<organism evidence="4 5">
    <name type="scientific">Flavobacterium columnare</name>
    <dbReference type="NCBI Taxonomy" id="996"/>
    <lineage>
        <taxon>Bacteria</taxon>
        <taxon>Pseudomonadati</taxon>
        <taxon>Bacteroidota</taxon>
        <taxon>Flavobacteriia</taxon>
        <taxon>Flavobacteriales</taxon>
        <taxon>Flavobacteriaceae</taxon>
        <taxon>Flavobacterium</taxon>
    </lineage>
</organism>
<evidence type="ECO:0000313" key="5">
    <source>
        <dbReference type="Proteomes" id="UP000198034"/>
    </source>
</evidence>
<evidence type="ECO:0000313" key="4">
    <source>
        <dbReference type="EMBL" id="OWP78615.1"/>
    </source>
</evidence>
<keyword evidence="3" id="KW-1133">Transmembrane helix</keyword>
<reference evidence="4 5" key="1">
    <citation type="journal article" date="2017" name="Infect. Genet. Evol.">
        <title>Comparative genome analysis of fish pathogen Flavobacterium columnare reveals extensive sequence diversity within the species.</title>
        <authorList>
            <person name="Kayansamruaj P."/>
            <person name="Dong H.T."/>
            <person name="Hirono I."/>
            <person name="Kondo H."/>
            <person name="Senapin S."/>
            <person name="Rodkhum C."/>
        </authorList>
    </citation>
    <scope>NUCLEOTIDE SEQUENCE [LARGE SCALE GENOMIC DNA]</scope>
    <source>
        <strain evidence="4 5">1214</strain>
    </source>
</reference>
<dbReference type="Pfam" id="PF13174">
    <property type="entry name" value="TPR_6"/>
    <property type="match status" value="1"/>
</dbReference>
<proteinExistence type="predicted"/>
<evidence type="ECO:0000256" key="3">
    <source>
        <dbReference type="SAM" id="Phobius"/>
    </source>
</evidence>
<comment type="caution">
    <text evidence="4">The sequence shown here is derived from an EMBL/GenBank/DDBJ whole genome shotgun (WGS) entry which is preliminary data.</text>
</comment>
<dbReference type="SUPFAM" id="SSF48452">
    <property type="entry name" value="TPR-like"/>
    <property type="match status" value="1"/>
</dbReference>
<protein>
    <submittedName>
        <fullName evidence="4">Uncharacterized protein</fullName>
    </submittedName>
</protein>
<accession>A0A246GC77</accession>
<feature type="transmembrane region" description="Helical" evidence="3">
    <location>
        <begin position="66"/>
        <end position="85"/>
    </location>
</feature>
<feature type="region of interest" description="Disordered" evidence="2">
    <location>
        <begin position="1"/>
        <end position="23"/>
    </location>
</feature>
<keyword evidence="3" id="KW-0812">Transmembrane</keyword>
<dbReference type="PROSITE" id="PS50005">
    <property type="entry name" value="TPR"/>
    <property type="match status" value="1"/>
</dbReference>